<name>A0A3B1BXV5_9ZZZZ</name>
<dbReference type="Pfam" id="PF09990">
    <property type="entry name" value="DUF2231"/>
    <property type="match status" value="1"/>
</dbReference>
<evidence type="ECO:0000259" key="3">
    <source>
        <dbReference type="Pfam" id="PF09990"/>
    </source>
</evidence>
<evidence type="ECO:0000313" key="4">
    <source>
        <dbReference type="EMBL" id="VAX16318.1"/>
    </source>
</evidence>
<protein>
    <recommendedName>
        <fullName evidence="3">DUF2231 domain-containing protein</fullName>
    </recommendedName>
</protein>
<dbReference type="AlphaFoldDB" id="A0A3B1BXV5"/>
<proteinExistence type="predicted"/>
<dbReference type="EMBL" id="UOGC01000025">
    <property type="protein sequence ID" value="VAX16318.1"/>
    <property type="molecule type" value="Genomic_DNA"/>
</dbReference>
<feature type="transmembrane region" description="Helical" evidence="2">
    <location>
        <begin position="41"/>
        <end position="59"/>
    </location>
</feature>
<keyword evidence="2" id="KW-0812">Transmembrane</keyword>
<keyword evidence="2" id="KW-0472">Membrane</keyword>
<organism evidence="4">
    <name type="scientific">hydrothermal vent metagenome</name>
    <dbReference type="NCBI Taxonomy" id="652676"/>
    <lineage>
        <taxon>unclassified sequences</taxon>
        <taxon>metagenomes</taxon>
        <taxon>ecological metagenomes</taxon>
    </lineage>
</organism>
<reference evidence="4" key="1">
    <citation type="submission" date="2018-06" db="EMBL/GenBank/DDBJ databases">
        <authorList>
            <person name="Zhirakovskaya E."/>
        </authorList>
    </citation>
    <scope>NUCLEOTIDE SEQUENCE</scope>
</reference>
<keyword evidence="2" id="KW-1133">Transmembrane helix</keyword>
<evidence type="ECO:0000256" key="1">
    <source>
        <dbReference type="SAM" id="MobiDB-lite"/>
    </source>
</evidence>
<gene>
    <name evidence="4" type="ORF">MNBD_NITROSPINAE01-1503</name>
</gene>
<feature type="transmembrane region" description="Helical" evidence="2">
    <location>
        <begin position="113"/>
        <end position="132"/>
    </location>
</feature>
<dbReference type="InterPro" id="IPR019251">
    <property type="entry name" value="DUF2231_TM"/>
</dbReference>
<feature type="region of interest" description="Disordered" evidence="1">
    <location>
        <begin position="153"/>
        <end position="177"/>
    </location>
</feature>
<feature type="transmembrane region" description="Helical" evidence="2">
    <location>
        <begin position="88"/>
        <end position="106"/>
    </location>
</feature>
<evidence type="ECO:0000256" key="2">
    <source>
        <dbReference type="SAM" id="Phobius"/>
    </source>
</evidence>
<accession>A0A3B1BXV5</accession>
<feature type="domain" description="DUF2231" evidence="3">
    <location>
        <begin position="4"/>
        <end position="146"/>
    </location>
</feature>
<sequence>MSDLPIHPVIVHFPIVLAFLSPVVIGLVIWATKKGFLNNKAWIFVVLLQVALVGSAFLASELGEMDEERVEKVVTETLIKNHEELAEMFTWGVSAVLLLSIVPLVYKNRREAVLYAVFAGSVLALVPAALAGHSGGELVYKYGAATAYVPTGQHASVSPSSVGRGSVGDIGLDDDDD</sequence>
<feature type="transmembrane region" description="Helical" evidence="2">
    <location>
        <begin position="6"/>
        <end position="29"/>
    </location>
</feature>